<protein>
    <recommendedName>
        <fullName evidence="7">Protein arginine N-methyltransferase PRMT10</fullName>
        <ecNumber evidence="1">2.1.1.319</ecNumber>
    </recommendedName>
</protein>
<name>A0ABD3HAQ3_9MARC</name>
<dbReference type="Pfam" id="PF06325">
    <property type="entry name" value="PrmA"/>
    <property type="match status" value="1"/>
</dbReference>
<evidence type="ECO:0000313" key="10">
    <source>
        <dbReference type="EMBL" id="KAL3688483.1"/>
    </source>
</evidence>
<accession>A0ABD3HAQ3</accession>
<dbReference type="GO" id="GO:0035242">
    <property type="term" value="F:protein-arginine omega-N asymmetric methyltransferase activity"/>
    <property type="evidence" value="ECO:0007669"/>
    <property type="project" value="UniProtKB-EC"/>
</dbReference>
<comment type="catalytic activity">
    <reaction evidence="5">
        <text>L-arginyl-[protein] + 2 S-adenosyl-L-methionine = N(omega),N(omega)-dimethyl-L-arginyl-[protein] + 2 S-adenosyl-L-homocysteine + 2 H(+)</text>
        <dbReference type="Rhea" id="RHEA:48096"/>
        <dbReference type="Rhea" id="RHEA-COMP:10532"/>
        <dbReference type="Rhea" id="RHEA-COMP:11991"/>
        <dbReference type="ChEBI" id="CHEBI:15378"/>
        <dbReference type="ChEBI" id="CHEBI:29965"/>
        <dbReference type="ChEBI" id="CHEBI:57856"/>
        <dbReference type="ChEBI" id="CHEBI:59789"/>
        <dbReference type="ChEBI" id="CHEBI:61897"/>
        <dbReference type="EC" id="2.1.1.319"/>
    </reaction>
</comment>
<gene>
    <name evidence="10" type="ORF">R1sor_014792</name>
</gene>
<reference evidence="10 11" key="1">
    <citation type="submission" date="2024-09" db="EMBL/GenBank/DDBJ databases">
        <title>Chromosome-scale assembly of Riccia sorocarpa.</title>
        <authorList>
            <person name="Paukszto L."/>
        </authorList>
    </citation>
    <scope>NUCLEOTIDE SEQUENCE [LARGE SCALE GENOMIC DNA]</scope>
    <source>
        <strain evidence="10">LP-2024</strain>
        <tissue evidence="10">Aerial parts of the thallus</tissue>
    </source>
</reference>
<keyword evidence="3 8" id="KW-0808">Transferase</keyword>
<dbReference type="Gene3D" id="3.40.50.150">
    <property type="entry name" value="Vaccinia Virus protein VP39"/>
    <property type="match status" value="1"/>
</dbReference>
<dbReference type="Proteomes" id="UP001633002">
    <property type="component" value="Unassembled WGS sequence"/>
</dbReference>
<dbReference type="FunFam" id="2.70.160.11:FF:000012">
    <property type="entry name" value="Protein arginine N-methyltransferase PRMT10"/>
    <property type="match status" value="1"/>
</dbReference>
<evidence type="ECO:0000256" key="4">
    <source>
        <dbReference type="ARBA" id="ARBA00022691"/>
    </source>
</evidence>
<evidence type="ECO:0000256" key="6">
    <source>
        <dbReference type="ARBA" id="ARBA00065072"/>
    </source>
</evidence>
<organism evidence="10 11">
    <name type="scientific">Riccia sorocarpa</name>
    <dbReference type="NCBI Taxonomy" id="122646"/>
    <lineage>
        <taxon>Eukaryota</taxon>
        <taxon>Viridiplantae</taxon>
        <taxon>Streptophyta</taxon>
        <taxon>Embryophyta</taxon>
        <taxon>Marchantiophyta</taxon>
        <taxon>Marchantiopsida</taxon>
        <taxon>Marchantiidae</taxon>
        <taxon>Marchantiales</taxon>
        <taxon>Ricciaceae</taxon>
        <taxon>Riccia</taxon>
    </lineage>
</organism>
<dbReference type="AlphaFoldDB" id="A0ABD3HAQ3"/>
<evidence type="ECO:0000256" key="2">
    <source>
        <dbReference type="ARBA" id="ARBA00022603"/>
    </source>
</evidence>
<dbReference type="SUPFAM" id="SSF53335">
    <property type="entry name" value="S-adenosyl-L-methionine-dependent methyltransferases"/>
    <property type="match status" value="1"/>
</dbReference>
<comment type="caution">
    <text evidence="10">The sequence shown here is derived from an EMBL/GenBank/DDBJ whole genome shotgun (WGS) entry which is preliminary data.</text>
</comment>
<dbReference type="Gene3D" id="2.70.160.11">
    <property type="entry name" value="Hnrnp arginine n-methyltransferase1"/>
    <property type="match status" value="1"/>
</dbReference>
<dbReference type="InterPro" id="IPR025799">
    <property type="entry name" value="Arg_MeTrfase"/>
</dbReference>
<dbReference type="EMBL" id="JBJQOH010000004">
    <property type="protein sequence ID" value="KAL3688483.1"/>
    <property type="molecule type" value="Genomic_DNA"/>
</dbReference>
<dbReference type="GO" id="GO:0032259">
    <property type="term" value="P:methylation"/>
    <property type="evidence" value="ECO:0007669"/>
    <property type="project" value="UniProtKB-KW"/>
</dbReference>
<evidence type="ECO:0000259" key="9">
    <source>
        <dbReference type="Pfam" id="PF22528"/>
    </source>
</evidence>
<evidence type="ECO:0000256" key="5">
    <source>
        <dbReference type="ARBA" id="ARBA00049086"/>
    </source>
</evidence>
<dbReference type="EC" id="2.1.1.319" evidence="1"/>
<dbReference type="Pfam" id="PF22528">
    <property type="entry name" value="PRMT_C"/>
    <property type="match status" value="1"/>
</dbReference>
<dbReference type="PROSITE" id="PS51678">
    <property type="entry name" value="SAM_MT_PRMT"/>
    <property type="match status" value="1"/>
</dbReference>
<proteinExistence type="predicted"/>
<keyword evidence="11" id="KW-1185">Reference proteome</keyword>
<evidence type="ECO:0000256" key="8">
    <source>
        <dbReference type="PROSITE-ProRule" id="PRU01015"/>
    </source>
</evidence>
<sequence>MNGHANGEVPSGMASSRGTPRVADGGGLAVDKAADFANYFCTYAFLYHQKEMLVDRVRMDAYFSSIFRNLKHFVGKTVLDVGTGSGILAIWAAQAGAKKVYAVEATAMARHARTLIAGNKLDHIVEVIEGSVEDITIPEKVDVIISEWMGYFLVRESMFDSVIYARDKWLKPDGIMYPSHARMWIAPVRTSILEQKQQEYEHAMADWNSFLQDTNLHYKVDMSCLSKPYKEEQQKYFLQTALWNSLYPNQIIGTPVIIKEFDCLTTTVEEVAAIRSSFKMHFYESQRKCSGFAGWFDVQFKGSPSNPADEEVELTTAPSAEETTHWGQQVFLLSPSVNLSAGDVLSCSLDITRSRQNHRLMDVKFVHQVERASGEVSPPITSPYAIE</sequence>
<feature type="domain" description="Protein arginine N-methyltransferase" evidence="9">
    <location>
        <begin position="197"/>
        <end position="369"/>
    </location>
</feature>
<evidence type="ECO:0000256" key="1">
    <source>
        <dbReference type="ARBA" id="ARBA00011925"/>
    </source>
</evidence>
<dbReference type="InterPro" id="IPR055135">
    <property type="entry name" value="PRMT_dom"/>
</dbReference>
<evidence type="ECO:0000313" key="11">
    <source>
        <dbReference type="Proteomes" id="UP001633002"/>
    </source>
</evidence>
<dbReference type="FunFam" id="3.40.50.150:FF:000132">
    <property type="entry name" value="Protein arginine N-methyltransferase PRMT10"/>
    <property type="match status" value="1"/>
</dbReference>
<evidence type="ECO:0000256" key="3">
    <source>
        <dbReference type="ARBA" id="ARBA00022679"/>
    </source>
</evidence>
<dbReference type="PANTHER" id="PTHR11006">
    <property type="entry name" value="PROTEIN ARGININE N-METHYLTRANSFERASE"/>
    <property type="match status" value="1"/>
</dbReference>
<keyword evidence="2 8" id="KW-0489">Methyltransferase</keyword>
<comment type="subunit">
    <text evidence="6">Ring-like homodimer.</text>
</comment>
<dbReference type="PANTHER" id="PTHR11006:SF68">
    <property type="entry name" value="PROTEIN ARGININE N-METHYLTRANSFERASE PRMT10"/>
    <property type="match status" value="1"/>
</dbReference>
<keyword evidence="4 8" id="KW-0949">S-adenosyl-L-methionine</keyword>
<evidence type="ECO:0000256" key="7">
    <source>
        <dbReference type="ARBA" id="ARBA00073641"/>
    </source>
</evidence>
<dbReference type="CDD" id="cd02440">
    <property type="entry name" value="AdoMet_MTases"/>
    <property type="match status" value="1"/>
</dbReference>
<dbReference type="InterPro" id="IPR029063">
    <property type="entry name" value="SAM-dependent_MTases_sf"/>
</dbReference>